<reference evidence="3" key="1">
    <citation type="submission" date="2018-08" db="EMBL/GenBank/DDBJ databases">
        <authorList>
            <person name="Rodrigo-Torres L."/>
            <person name="Arahal R. D."/>
            <person name="Lucena T."/>
        </authorList>
    </citation>
    <scope>NUCLEOTIDE SEQUENCE [LARGE SCALE GENOMIC DNA]</scope>
    <source>
        <strain evidence="3">CECT 7235</strain>
    </source>
</reference>
<name>A0A3B0MMC9_9RHOB</name>
<accession>A0A3B0MMC9</accession>
<dbReference type="InterPro" id="IPR044992">
    <property type="entry name" value="ChyE-like"/>
</dbReference>
<proteinExistence type="predicted"/>
<dbReference type="GO" id="GO:0005829">
    <property type="term" value="C:cytosol"/>
    <property type="evidence" value="ECO:0007669"/>
    <property type="project" value="TreeGrafter"/>
</dbReference>
<dbReference type="OrthoDB" id="9794816at2"/>
<dbReference type="RefSeq" id="WP_121093112.1">
    <property type="nucleotide sequence ID" value="NZ_UIHC01000003.1"/>
</dbReference>
<dbReference type="PROSITE" id="PS51273">
    <property type="entry name" value="GATASE_TYPE_1"/>
    <property type="match status" value="1"/>
</dbReference>
<evidence type="ECO:0000259" key="1">
    <source>
        <dbReference type="Pfam" id="PF00117"/>
    </source>
</evidence>
<keyword evidence="3" id="KW-1185">Reference proteome</keyword>
<gene>
    <name evidence="2" type="primary">guaA_1</name>
    <name evidence="2" type="ORF">ROE7235_00547</name>
</gene>
<evidence type="ECO:0000313" key="2">
    <source>
        <dbReference type="EMBL" id="SUZ30819.1"/>
    </source>
</evidence>
<dbReference type="SUPFAM" id="SSF52317">
    <property type="entry name" value="Class I glutamine amidotransferase-like"/>
    <property type="match status" value="1"/>
</dbReference>
<dbReference type="NCBIfam" id="NF005743">
    <property type="entry name" value="PRK07567.1"/>
    <property type="match status" value="1"/>
</dbReference>
<dbReference type="EC" id="6.3.5.2" evidence="2"/>
<dbReference type="Proteomes" id="UP000272908">
    <property type="component" value="Unassembled WGS sequence"/>
</dbReference>
<dbReference type="PANTHER" id="PTHR42695:SF5">
    <property type="entry name" value="GLUTAMINE AMIDOTRANSFERASE YLR126C-RELATED"/>
    <property type="match status" value="1"/>
</dbReference>
<dbReference type="PANTHER" id="PTHR42695">
    <property type="entry name" value="GLUTAMINE AMIDOTRANSFERASE YLR126C-RELATED"/>
    <property type="match status" value="1"/>
</dbReference>
<evidence type="ECO:0000313" key="3">
    <source>
        <dbReference type="Proteomes" id="UP000272908"/>
    </source>
</evidence>
<dbReference type="CDD" id="cd01741">
    <property type="entry name" value="GATase1_1"/>
    <property type="match status" value="1"/>
</dbReference>
<dbReference type="AlphaFoldDB" id="A0A3B0MMC9"/>
<sequence length="246" mass="26853">MKPFIIIQLRPEADVADDEFAAILRRARLTAGDVRRIRLERETLPEDLDLAAYSGVIVGGGPGCVSDPPDRKTPMEARIEAQILGLMPRIADSRTPFLGCCYGIGILGRYLGAPVSQEHHSEPVGPIICTRRPESAGDPLLEGVPEQMTALVGHKEAMDALPAGAVHLLHGARCPIQMLRYGDRIYATQFHPEADGANFALRIRVYKDKGYFDPTQADSLIAACDGVQTEASGRVLANFVRHFVRD</sequence>
<feature type="domain" description="Glutamine amidotransferase" evidence="1">
    <location>
        <begin position="36"/>
        <end position="196"/>
    </location>
</feature>
<organism evidence="2 3">
    <name type="scientific">Roseinatronobacter ekhonensis</name>
    <dbReference type="NCBI Taxonomy" id="254356"/>
    <lineage>
        <taxon>Bacteria</taxon>
        <taxon>Pseudomonadati</taxon>
        <taxon>Pseudomonadota</taxon>
        <taxon>Alphaproteobacteria</taxon>
        <taxon>Rhodobacterales</taxon>
        <taxon>Paracoccaceae</taxon>
        <taxon>Roseinatronobacter</taxon>
    </lineage>
</organism>
<dbReference type="InterPro" id="IPR017926">
    <property type="entry name" value="GATASE"/>
</dbReference>
<protein>
    <submittedName>
        <fullName evidence="2">GMP synthase [glutamine-hydrolyzing]</fullName>
        <ecNumber evidence="2">6.3.5.2</ecNumber>
    </submittedName>
</protein>
<dbReference type="Pfam" id="PF00117">
    <property type="entry name" value="GATase"/>
    <property type="match status" value="1"/>
</dbReference>
<dbReference type="InterPro" id="IPR029062">
    <property type="entry name" value="Class_I_gatase-like"/>
</dbReference>
<dbReference type="GO" id="GO:0003922">
    <property type="term" value="F:GMP synthase (glutamine-hydrolyzing) activity"/>
    <property type="evidence" value="ECO:0007669"/>
    <property type="project" value="UniProtKB-EC"/>
</dbReference>
<keyword evidence="2" id="KW-0436">Ligase</keyword>
<dbReference type="Gene3D" id="3.40.50.880">
    <property type="match status" value="1"/>
</dbReference>
<dbReference type="EMBL" id="UIHC01000003">
    <property type="protein sequence ID" value="SUZ30819.1"/>
    <property type="molecule type" value="Genomic_DNA"/>
</dbReference>